<dbReference type="Pfam" id="PF12728">
    <property type="entry name" value="HTH_17"/>
    <property type="match status" value="1"/>
</dbReference>
<evidence type="ECO:0000313" key="1">
    <source>
        <dbReference type="EMBL" id="ABN09643.1"/>
    </source>
</evidence>
<dbReference type="PATRIC" id="fig|1770.26.peg.262"/>
<sequence>MSDELRQRYKVIFDAVRVSEIEITPDLARCLVHWLGDYIRLKQQPGQPGVPEGLVAAQTALAEAYAAVTHSPRSERDRPIGAGFVFSAHDAWVGTAEAAEMLGIKAGSVGWLCRESHLEHRKVGRQYMISTASIEDYKRRKAERSA</sequence>
<organism evidence="1">
    <name type="scientific">Mycobacterium paratuberculosis</name>
    <dbReference type="NCBI Taxonomy" id="1770"/>
    <lineage>
        <taxon>Bacteria</taxon>
        <taxon>Bacillati</taxon>
        <taxon>Actinomycetota</taxon>
        <taxon>Actinomycetes</taxon>
        <taxon>Mycobacteriales</taxon>
        <taxon>Mycobacteriaceae</taxon>
        <taxon>Mycobacterium</taxon>
        <taxon>Mycobacterium avium complex (MAC)</taxon>
    </lineage>
</organism>
<reference evidence="1" key="1">
    <citation type="submission" date="2007-01" db="EMBL/GenBank/DDBJ databases">
        <title>Cloning and characterization of a gene fragment encoding 16.2 kDa protein of Mycobacterium avium subsp. paratuberculosis.</title>
        <authorList>
            <person name="Goswami P.P."/>
            <person name="Chandra Sekar S."/>
            <person name="Chakravarthy S."/>
            <person name="Prasad N.S."/>
        </authorList>
    </citation>
    <scope>NUCLEOTIDE SEQUENCE</scope>
</reference>
<dbReference type="RefSeq" id="WP_003875301.1">
    <property type="nucleotide sequence ID" value="NZ_CBCSKH010000005.1"/>
</dbReference>
<dbReference type="KEGG" id="mavu:RE97_05180"/>
<dbReference type="AlphaFoldDB" id="A2TK52"/>
<dbReference type="InterPro" id="IPR041657">
    <property type="entry name" value="HTH_17"/>
</dbReference>
<dbReference type="EMBL" id="EF210195">
    <property type="protein sequence ID" value="ABN09643.1"/>
    <property type="molecule type" value="Genomic_DNA"/>
</dbReference>
<protein>
    <submittedName>
        <fullName evidence="1">16.2 kDa protein</fullName>
    </submittedName>
</protein>
<proteinExistence type="predicted"/>
<name>A2TK52_MYCPC</name>
<accession>A2TK52</accession>
<dbReference type="KEGG" id="mavi:RC58_05185"/>